<comment type="caution">
    <text evidence="9">The sequence shown here is derived from an EMBL/GenBank/DDBJ whole genome shotgun (WGS) entry which is preliminary data.</text>
</comment>
<dbReference type="Gene3D" id="3.30.565.10">
    <property type="entry name" value="Histidine kinase-like ATPase, C-terminal domain"/>
    <property type="match status" value="1"/>
</dbReference>
<dbReference type="PROSITE" id="PS50109">
    <property type="entry name" value="HIS_KIN"/>
    <property type="match status" value="1"/>
</dbReference>
<dbReference type="InterPro" id="IPR036890">
    <property type="entry name" value="HATPase_C_sf"/>
</dbReference>
<evidence type="ECO:0000313" key="10">
    <source>
        <dbReference type="Proteomes" id="UP000658258"/>
    </source>
</evidence>
<dbReference type="InterPro" id="IPR050351">
    <property type="entry name" value="BphY/WalK/GraS-like"/>
</dbReference>
<reference evidence="10" key="1">
    <citation type="journal article" date="2019" name="Int. J. Syst. Evol. Microbiol.">
        <title>The Global Catalogue of Microorganisms (GCM) 10K type strain sequencing project: providing services to taxonomists for standard genome sequencing and annotation.</title>
        <authorList>
            <consortium name="The Broad Institute Genomics Platform"/>
            <consortium name="The Broad Institute Genome Sequencing Center for Infectious Disease"/>
            <person name="Wu L."/>
            <person name="Ma J."/>
        </authorList>
    </citation>
    <scope>NUCLEOTIDE SEQUENCE [LARGE SCALE GENOMIC DNA]</scope>
    <source>
        <strain evidence="10">CGMCC 1.15111</strain>
    </source>
</reference>
<dbReference type="SMART" id="SM00387">
    <property type="entry name" value="HATPase_c"/>
    <property type="match status" value="1"/>
</dbReference>
<accession>A0ABQ3I7I8</accession>
<evidence type="ECO:0000256" key="4">
    <source>
        <dbReference type="ARBA" id="ARBA00022679"/>
    </source>
</evidence>
<sequence length="509" mass="58239">MAILLILVLPVVAYGVFQLNSLTVDERELTTIYRRQLESVLFSVNQTAQDKSEEFFGTLQKGEWKQQPDQVLDRLGNYRFFFALYSKELAGEEEILLAPQPDWLTPEFRSRADSLVWAHRPIVDRLVRYLNEGNFQKVQSFESFLVHNKKEVDFQFFASKAGDKVFINIYFFSAVGFIEQALVPKFQEMAQGDFIITCNRISDGTQIYSTSGELVGDIESEPLDLLPRFEVGIAREGGTVEQAVNRRKNQNLIALGLLMMVMIIGVWLVFRNVQKEMELAQKKADFVSNVSHEIRTPLALINMFAETLLLDRVKEEAKKKEYYEIITKEVSRLTNMLNRILSFSKIEANKREYKKSRLDVSAVVEDVMSTYSYHLESNGFEHTMQLHPKPLEVMADREAITEVLVNLIDNGMKYSPERKQLEVRTTKTDDFACIMVKDNGLGIAKNQLDKLFEKFYRVPTGDVHDTKGAGLGLSIVKHIIDDHEGRIKIDSQPGEGSTFSILLPLAKKH</sequence>
<evidence type="ECO:0000259" key="8">
    <source>
        <dbReference type="PROSITE" id="PS50109"/>
    </source>
</evidence>
<evidence type="ECO:0000256" key="1">
    <source>
        <dbReference type="ARBA" id="ARBA00000085"/>
    </source>
</evidence>
<keyword evidence="5" id="KW-0418">Kinase</keyword>
<dbReference type="EC" id="2.7.13.3" evidence="2"/>
<dbReference type="Pfam" id="PF00512">
    <property type="entry name" value="HisKA"/>
    <property type="match status" value="1"/>
</dbReference>
<dbReference type="SUPFAM" id="SSF55874">
    <property type="entry name" value="ATPase domain of HSP90 chaperone/DNA topoisomerase II/histidine kinase"/>
    <property type="match status" value="1"/>
</dbReference>
<dbReference type="CDD" id="cd00075">
    <property type="entry name" value="HATPase"/>
    <property type="match status" value="1"/>
</dbReference>
<dbReference type="PANTHER" id="PTHR45453:SF1">
    <property type="entry name" value="PHOSPHATE REGULON SENSOR PROTEIN PHOR"/>
    <property type="match status" value="1"/>
</dbReference>
<dbReference type="SUPFAM" id="SSF47384">
    <property type="entry name" value="Homodimeric domain of signal transducing histidine kinase"/>
    <property type="match status" value="1"/>
</dbReference>
<evidence type="ECO:0000256" key="5">
    <source>
        <dbReference type="ARBA" id="ARBA00022777"/>
    </source>
</evidence>
<keyword evidence="7" id="KW-0472">Membrane</keyword>
<keyword evidence="3" id="KW-0597">Phosphoprotein</keyword>
<evidence type="ECO:0000256" key="6">
    <source>
        <dbReference type="ARBA" id="ARBA00023012"/>
    </source>
</evidence>
<dbReference type="CDD" id="cd00082">
    <property type="entry name" value="HisKA"/>
    <property type="match status" value="1"/>
</dbReference>
<dbReference type="EMBL" id="BNAG01000002">
    <property type="protein sequence ID" value="GHE61540.1"/>
    <property type="molecule type" value="Genomic_DNA"/>
</dbReference>
<feature type="transmembrane region" description="Helical" evidence="7">
    <location>
        <begin position="252"/>
        <end position="270"/>
    </location>
</feature>
<dbReference type="RefSeq" id="WP_229838582.1">
    <property type="nucleotide sequence ID" value="NZ_BNAG01000002.1"/>
</dbReference>
<evidence type="ECO:0000313" key="9">
    <source>
        <dbReference type="EMBL" id="GHE61540.1"/>
    </source>
</evidence>
<dbReference type="PANTHER" id="PTHR45453">
    <property type="entry name" value="PHOSPHATE REGULON SENSOR PROTEIN PHOR"/>
    <property type="match status" value="1"/>
</dbReference>
<dbReference type="Pfam" id="PF02518">
    <property type="entry name" value="HATPase_c"/>
    <property type="match status" value="1"/>
</dbReference>
<keyword evidence="10" id="KW-1185">Reference proteome</keyword>
<keyword evidence="4" id="KW-0808">Transferase</keyword>
<proteinExistence type="predicted"/>
<keyword evidence="7" id="KW-1133">Transmembrane helix</keyword>
<dbReference type="InterPro" id="IPR005467">
    <property type="entry name" value="His_kinase_dom"/>
</dbReference>
<organism evidence="9 10">
    <name type="scientific">Roseivirga thermotolerans</name>
    <dbReference type="NCBI Taxonomy" id="1758176"/>
    <lineage>
        <taxon>Bacteria</taxon>
        <taxon>Pseudomonadati</taxon>
        <taxon>Bacteroidota</taxon>
        <taxon>Cytophagia</taxon>
        <taxon>Cytophagales</taxon>
        <taxon>Roseivirgaceae</taxon>
        <taxon>Roseivirga</taxon>
    </lineage>
</organism>
<dbReference type="InterPro" id="IPR003661">
    <property type="entry name" value="HisK_dim/P_dom"/>
</dbReference>
<name>A0ABQ3I7I8_9BACT</name>
<dbReference type="SMART" id="SM00388">
    <property type="entry name" value="HisKA"/>
    <property type="match status" value="1"/>
</dbReference>
<keyword evidence="6" id="KW-0902">Two-component regulatory system</keyword>
<dbReference type="InterPro" id="IPR036097">
    <property type="entry name" value="HisK_dim/P_sf"/>
</dbReference>
<dbReference type="Gene3D" id="1.10.287.130">
    <property type="match status" value="1"/>
</dbReference>
<dbReference type="Proteomes" id="UP000658258">
    <property type="component" value="Unassembled WGS sequence"/>
</dbReference>
<comment type="catalytic activity">
    <reaction evidence="1">
        <text>ATP + protein L-histidine = ADP + protein N-phospho-L-histidine.</text>
        <dbReference type="EC" id="2.7.13.3"/>
    </reaction>
</comment>
<dbReference type="InterPro" id="IPR004358">
    <property type="entry name" value="Sig_transdc_His_kin-like_C"/>
</dbReference>
<keyword evidence="7" id="KW-0812">Transmembrane</keyword>
<protein>
    <recommendedName>
        <fullName evidence="2">histidine kinase</fullName>
        <ecNumber evidence="2">2.7.13.3</ecNumber>
    </recommendedName>
</protein>
<dbReference type="InterPro" id="IPR003594">
    <property type="entry name" value="HATPase_dom"/>
</dbReference>
<evidence type="ECO:0000256" key="2">
    <source>
        <dbReference type="ARBA" id="ARBA00012438"/>
    </source>
</evidence>
<gene>
    <name evidence="9" type="ORF">GCM10011340_15690</name>
</gene>
<dbReference type="PRINTS" id="PR00344">
    <property type="entry name" value="BCTRLSENSOR"/>
</dbReference>
<evidence type="ECO:0000256" key="7">
    <source>
        <dbReference type="SAM" id="Phobius"/>
    </source>
</evidence>
<evidence type="ECO:0000256" key="3">
    <source>
        <dbReference type="ARBA" id="ARBA00022553"/>
    </source>
</evidence>
<feature type="domain" description="Histidine kinase" evidence="8">
    <location>
        <begin position="289"/>
        <end position="507"/>
    </location>
</feature>